<dbReference type="Proteomes" id="UP000823863">
    <property type="component" value="Unassembled WGS sequence"/>
</dbReference>
<evidence type="ECO:0000313" key="2">
    <source>
        <dbReference type="EMBL" id="HJC67264.1"/>
    </source>
</evidence>
<dbReference type="PANTHER" id="PTHR11091">
    <property type="entry name" value="OXIDOREDUCTASE-RELATED"/>
    <property type="match status" value="1"/>
</dbReference>
<dbReference type="Gene3D" id="3.30.1370.60">
    <property type="entry name" value="Hypothetical oxidoreductase yiak, domain 2"/>
    <property type="match status" value="1"/>
</dbReference>
<comment type="caution">
    <text evidence="2">The sequence shown here is derived from an EMBL/GenBank/DDBJ whole genome shotgun (WGS) entry which is preliminary data.</text>
</comment>
<dbReference type="InterPro" id="IPR043144">
    <property type="entry name" value="Mal/L-sulf/L-lact_DH-like_ah"/>
</dbReference>
<dbReference type="InterPro" id="IPR043143">
    <property type="entry name" value="Mal/L-sulf/L-lact_DH-like_NADP"/>
</dbReference>
<dbReference type="EMBL" id="DWWB01000061">
    <property type="protein sequence ID" value="HJC67264.1"/>
    <property type="molecule type" value="Genomic_DNA"/>
</dbReference>
<proteinExistence type="predicted"/>
<organism evidence="2 3">
    <name type="scientific">Candidatus Enterocloster excrementigallinarum</name>
    <dbReference type="NCBI Taxonomy" id="2838558"/>
    <lineage>
        <taxon>Bacteria</taxon>
        <taxon>Bacillati</taxon>
        <taxon>Bacillota</taxon>
        <taxon>Clostridia</taxon>
        <taxon>Lachnospirales</taxon>
        <taxon>Lachnospiraceae</taxon>
        <taxon>Enterocloster</taxon>
    </lineage>
</organism>
<dbReference type="Pfam" id="PF02615">
    <property type="entry name" value="Ldh_2"/>
    <property type="match status" value="1"/>
</dbReference>
<evidence type="ECO:0000313" key="3">
    <source>
        <dbReference type="Proteomes" id="UP000823863"/>
    </source>
</evidence>
<dbReference type="InterPro" id="IPR036111">
    <property type="entry name" value="Mal/L-sulfo/L-lacto_DH-like_sf"/>
</dbReference>
<keyword evidence="1 2" id="KW-0560">Oxidoreductase</keyword>
<evidence type="ECO:0000256" key="1">
    <source>
        <dbReference type="ARBA" id="ARBA00023002"/>
    </source>
</evidence>
<dbReference type="InterPro" id="IPR003767">
    <property type="entry name" value="Malate/L-lactate_DH-like"/>
</dbReference>
<dbReference type="EC" id="1.1.1.130" evidence="2"/>
<sequence length="338" mass="37280">MRVTYEELIKKFQRILESRGFEPGHARTAAEIFAGNSLDGVYSHGTNRFPKMIRYLDEGGIDPKAIAECETASGPMERWNGHLGLGPLNARIAMNRACELAREYGVGIVAIGNNNHWMRGGSYGIQAAEQGMIGICWSNTMPNMPAWGGKNRKIGNNPLIFAIPRSNGEHVVLDCAVSQFSYGKIEETRMKGEQLPVPGGYDTEGNLTTDPAQIEKTWRVLPMGYWKGSGLSIVLDLIATILTNGNSVAKVGTFGNEIGLSQVMIAIDPRRFNTVEQTDAIADEILADIHSSEPVKEGQKVYYPGERSMETRRENLKNGIPVLDEVWEKLESLEPKQA</sequence>
<dbReference type="PANTHER" id="PTHR11091:SF3">
    <property type="entry name" value="2,3-DIKETO-L-GULONATE REDUCTASE"/>
    <property type="match status" value="1"/>
</dbReference>
<accession>A0A9D2PVP4</accession>
<dbReference type="AlphaFoldDB" id="A0A9D2PVP4"/>
<name>A0A9D2PVP4_9FIRM</name>
<dbReference type="NCBIfam" id="NF009750">
    <property type="entry name" value="PRK13260.1"/>
    <property type="match status" value="1"/>
</dbReference>
<protein>
    <submittedName>
        <fullName evidence="2">3-dehydro-L-gulonate 2-dehydrogenase</fullName>
        <ecNumber evidence="2">1.1.1.130</ecNumber>
    </submittedName>
</protein>
<reference evidence="2" key="2">
    <citation type="submission" date="2021-04" db="EMBL/GenBank/DDBJ databases">
        <authorList>
            <person name="Gilroy R."/>
        </authorList>
    </citation>
    <scope>NUCLEOTIDE SEQUENCE</scope>
    <source>
        <strain evidence="2">CHK198-12963</strain>
    </source>
</reference>
<dbReference type="SUPFAM" id="SSF89733">
    <property type="entry name" value="L-sulfolactate dehydrogenase-like"/>
    <property type="match status" value="1"/>
</dbReference>
<gene>
    <name evidence="2" type="primary">yiaK</name>
    <name evidence="2" type="ORF">H9931_11210</name>
</gene>
<dbReference type="GO" id="GO:0047559">
    <property type="term" value="F:3-dehydro-L-gulonate 2-dehydrogenase activity"/>
    <property type="evidence" value="ECO:0007669"/>
    <property type="project" value="UniProtKB-EC"/>
</dbReference>
<reference evidence="2" key="1">
    <citation type="journal article" date="2021" name="PeerJ">
        <title>Extensive microbial diversity within the chicken gut microbiome revealed by metagenomics and culture.</title>
        <authorList>
            <person name="Gilroy R."/>
            <person name="Ravi A."/>
            <person name="Getino M."/>
            <person name="Pursley I."/>
            <person name="Horton D.L."/>
            <person name="Alikhan N.F."/>
            <person name="Baker D."/>
            <person name="Gharbi K."/>
            <person name="Hall N."/>
            <person name="Watson M."/>
            <person name="Adriaenssens E.M."/>
            <person name="Foster-Nyarko E."/>
            <person name="Jarju S."/>
            <person name="Secka A."/>
            <person name="Antonio M."/>
            <person name="Oren A."/>
            <person name="Chaudhuri R.R."/>
            <person name="La Ragione R."/>
            <person name="Hildebrand F."/>
            <person name="Pallen M.J."/>
        </authorList>
    </citation>
    <scope>NUCLEOTIDE SEQUENCE</scope>
    <source>
        <strain evidence="2">CHK198-12963</strain>
    </source>
</reference>
<dbReference type="Gene3D" id="1.10.1530.10">
    <property type="match status" value="1"/>
</dbReference>